<proteinExistence type="inferred from homology"/>
<accession>A0A8J5XV74</accession>
<dbReference type="PANTHER" id="PTHR16255">
    <property type="entry name" value="REQUIRED FOR MEIOTIC NUCLEAR DIVISION PROTEIN 1 HOMOLOG"/>
    <property type="match status" value="1"/>
</dbReference>
<dbReference type="OrthoDB" id="242766at2759"/>
<dbReference type="AlphaFoldDB" id="A0A8J5XV74"/>
<evidence type="ECO:0000313" key="4">
    <source>
        <dbReference type="Proteomes" id="UP000751190"/>
    </source>
</evidence>
<gene>
    <name evidence="3" type="ORF">KFE25_000420</name>
</gene>
<dbReference type="InterPro" id="IPR003734">
    <property type="entry name" value="DUF155"/>
</dbReference>
<keyword evidence="4" id="KW-1185">Reference proteome</keyword>
<dbReference type="OMA" id="RCCAYAV"/>
<feature type="domain" description="DUF155" evidence="2">
    <location>
        <begin position="135"/>
        <end position="339"/>
    </location>
</feature>
<reference evidence="3" key="1">
    <citation type="submission" date="2021-05" db="EMBL/GenBank/DDBJ databases">
        <title>The genome of the haptophyte Pavlova lutheri (Diacronema luteri, Pavlovales) - a model for lipid biosynthesis in eukaryotic algae.</title>
        <authorList>
            <person name="Hulatt C.J."/>
            <person name="Posewitz M.C."/>
        </authorList>
    </citation>
    <scope>NUCLEOTIDE SEQUENCE</scope>
    <source>
        <strain evidence="3">NIVA-4/92</strain>
    </source>
</reference>
<comment type="caution">
    <text evidence="3">The sequence shown here is derived from an EMBL/GenBank/DDBJ whole genome shotgun (WGS) entry which is preliminary data.</text>
</comment>
<evidence type="ECO:0000313" key="3">
    <source>
        <dbReference type="EMBL" id="KAG8467104.1"/>
    </source>
</evidence>
<organism evidence="3 4">
    <name type="scientific">Diacronema lutheri</name>
    <name type="common">Unicellular marine alga</name>
    <name type="synonym">Monochrysis lutheri</name>
    <dbReference type="NCBI Taxonomy" id="2081491"/>
    <lineage>
        <taxon>Eukaryota</taxon>
        <taxon>Haptista</taxon>
        <taxon>Haptophyta</taxon>
        <taxon>Pavlovophyceae</taxon>
        <taxon>Pavlovales</taxon>
        <taxon>Pavlovaceae</taxon>
        <taxon>Diacronema</taxon>
    </lineage>
</organism>
<name>A0A8J5XV74_DIALT</name>
<dbReference type="Proteomes" id="UP000751190">
    <property type="component" value="Unassembled WGS sequence"/>
</dbReference>
<dbReference type="Pfam" id="PF02582">
    <property type="entry name" value="DUF155"/>
    <property type="match status" value="1"/>
</dbReference>
<evidence type="ECO:0000259" key="2">
    <source>
        <dbReference type="Pfam" id="PF02582"/>
    </source>
</evidence>
<sequence>MALVRQARALAPGAVACSACGLRARALAAARLLSAQADARARAVEENMVKTKRRRAKVAREQGGGRATADAGDDGIMRCCAYAVPFDYAALESFLRRSEHVVAKLPGVNDAMHVRLPPTLAPAEAARDDAPADAFVFDSGAVVLWGMTWEQERALIDVVRGFARGEPSARAPRSLLSRLFASAPVLAGPEPAVVAKAEQTEAMDWVYRTDGNRTSELRRDVIRVARADEQSDDEVLDRLAFSYALMQTVKLAHVEEQVDTTLDAMRGMSVQLARTGRANFISYVQLNQHIGQVMQLREFNLDSDIVETPDYFWEDSAREEMYQRLHRELEITPRSAMLNRKLSLTQESLQNVNAVIVNVHSTRLEANILYFVAFEACLSAAHLFGFLPEGGLKLLLVDLLYGSGG</sequence>
<dbReference type="EMBL" id="JAGTXO010000006">
    <property type="protein sequence ID" value="KAG8467104.1"/>
    <property type="molecule type" value="Genomic_DNA"/>
</dbReference>
<dbReference type="GO" id="GO:0005739">
    <property type="term" value="C:mitochondrion"/>
    <property type="evidence" value="ECO:0007669"/>
    <property type="project" value="UniProtKB-ARBA"/>
</dbReference>
<evidence type="ECO:0000256" key="1">
    <source>
        <dbReference type="ARBA" id="ARBA00008306"/>
    </source>
</evidence>
<dbReference type="PANTHER" id="PTHR16255:SF1">
    <property type="entry name" value="REQUIRED FOR MEIOTIC NUCLEAR DIVISION PROTEIN 1 HOMOLOG"/>
    <property type="match status" value="1"/>
</dbReference>
<comment type="similarity">
    <text evidence="1">Belongs to the RMD1/sif2 family.</text>
</comment>
<protein>
    <recommendedName>
        <fullName evidence="2">DUF155 domain-containing protein</fullName>
    </recommendedName>
</protein>
<dbReference type="InterPro" id="IPR051624">
    <property type="entry name" value="RMD1/Sad1-interacting"/>
</dbReference>